<organism evidence="2">
    <name type="scientific">Ralstonia solanacearum</name>
    <name type="common">Pseudomonas solanacearum</name>
    <dbReference type="NCBI Taxonomy" id="305"/>
    <lineage>
        <taxon>Bacteria</taxon>
        <taxon>Pseudomonadati</taxon>
        <taxon>Pseudomonadota</taxon>
        <taxon>Betaproteobacteria</taxon>
        <taxon>Burkholderiales</taxon>
        <taxon>Burkholderiaceae</taxon>
        <taxon>Ralstonia</taxon>
        <taxon>Ralstonia solanacearum species complex</taxon>
    </lineage>
</organism>
<dbReference type="EMBL" id="LN899826">
    <property type="protein sequence ID" value="CUV41094.1"/>
    <property type="molecule type" value="Genomic_DNA"/>
</dbReference>
<sequence length="58" mass="6652">MEKEHREREAKLAGKTERYPIDGRRMGRCAAAAATRGRRWGIRPYNADGQGRNPRLRG</sequence>
<dbReference type="EMBL" id="LN899822">
    <property type="protein sequence ID" value="CUV61547.1"/>
    <property type="molecule type" value="Genomic_DNA"/>
</dbReference>
<gene>
    <name evidence="5" type="ORF">RD1301_v1_1580009</name>
    <name evidence="2" type="ORF">RUN1744_v1_660012</name>
    <name evidence="3" type="ORF">TD1301_v1_1220033</name>
    <name evidence="4" type="ORF">TF3108_v1_680012</name>
</gene>
<evidence type="ECO:0000313" key="4">
    <source>
        <dbReference type="EMBL" id="CUV41094.1"/>
    </source>
</evidence>
<name>A0A0S4UQX1_RALSL</name>
<proteinExistence type="predicted"/>
<dbReference type="AlphaFoldDB" id="A0A0S4UQX1"/>
<evidence type="ECO:0000313" key="3">
    <source>
        <dbReference type="EMBL" id="CUV35097.1"/>
    </source>
</evidence>
<evidence type="ECO:0000313" key="5">
    <source>
        <dbReference type="EMBL" id="CUV61547.1"/>
    </source>
</evidence>
<evidence type="ECO:0000256" key="1">
    <source>
        <dbReference type="SAM" id="MobiDB-lite"/>
    </source>
</evidence>
<dbReference type="EMBL" id="LN899825">
    <property type="protein sequence ID" value="CUV35097.1"/>
    <property type="molecule type" value="Genomic_DNA"/>
</dbReference>
<accession>A0A0S4UQX1</accession>
<evidence type="ECO:0000313" key="2">
    <source>
        <dbReference type="EMBL" id="CUV24556.1"/>
    </source>
</evidence>
<reference evidence="2" key="1">
    <citation type="submission" date="2015-10" db="EMBL/GenBank/DDBJ databases">
        <authorList>
            <person name="Gilbert D.G."/>
        </authorList>
    </citation>
    <scope>NUCLEOTIDE SEQUENCE</scope>
    <source>
        <strain evidence="2">Phyl III-seqv23</strain>
    </source>
</reference>
<feature type="region of interest" description="Disordered" evidence="1">
    <location>
        <begin position="34"/>
        <end position="58"/>
    </location>
</feature>
<dbReference type="EMBL" id="LN899823">
    <property type="protein sequence ID" value="CUV24556.1"/>
    <property type="molecule type" value="Genomic_DNA"/>
</dbReference>
<protein>
    <submittedName>
        <fullName evidence="2">Uncharacterized protein</fullName>
    </submittedName>
</protein>